<sequence length="519" mass="55073">MTDRARSSSSVTDARTLSGLLESLVDVEDRGLYFDDQFVSWRAHLASSAQRVQALSGLFDSSRPPHVGVLLGNVPEFSYLLAAAAISDVVLVGLNTTRRGAALARDIGIADCQVVVVSDDTAPLIDGIDCPATVINVDSPEWDSLLAPYVDAPVAIVDHSPDDLLMLIFTSGTSGDPKAVRCGQRKFAGAGLMLAERFNIGADDVVYLSMPLFHSNATIAGWSVAVAGGASIALRRSFSASGFIADLHRYRVTYANYVGKPLHYILAVPPRPDDGATSLRVVYGNEASAVDRAAFAERFGCTVVDGFGSTEGGVSITRTADTPPDALGPLPANVAVVEPDSASPVAVGTIGEIVNTTGAGLFDGYYGDVEATAERLRDGVYRTGDLGWVDVDGYVHFAGRVGDWARIDGENIGTAPVEHILVRHPKIELAAVYGVPAEIGDDLWAVLVAPNLTSDEFDEFLSGQSDLGPKQWPTRVRIVDELPQTATFKTVKRLLRHDPAPPDWVRVAGQYVPTSVAAG</sequence>
<comment type="similarity">
    <text evidence="1">Belongs to the ATP-dependent AMP-binding enzyme family.</text>
</comment>
<name>H0QV73_9ACTN</name>
<evidence type="ECO:0000256" key="4">
    <source>
        <dbReference type="ARBA" id="ARBA00022840"/>
    </source>
</evidence>
<dbReference type="GO" id="GO:0004467">
    <property type="term" value="F:long-chain fatty acid-CoA ligase activity"/>
    <property type="evidence" value="ECO:0007669"/>
    <property type="project" value="TreeGrafter"/>
</dbReference>
<evidence type="ECO:0000256" key="1">
    <source>
        <dbReference type="ARBA" id="ARBA00006432"/>
    </source>
</evidence>
<keyword evidence="2 7" id="KW-0436">Ligase</keyword>
<dbReference type="GO" id="GO:0044539">
    <property type="term" value="P:long-chain fatty acid import into cell"/>
    <property type="evidence" value="ECO:0007669"/>
    <property type="project" value="TreeGrafter"/>
</dbReference>
<dbReference type="InterPro" id="IPR042099">
    <property type="entry name" value="ANL_N_sf"/>
</dbReference>
<dbReference type="Proteomes" id="UP000035034">
    <property type="component" value="Unassembled WGS sequence"/>
</dbReference>
<evidence type="ECO:0000313" key="8">
    <source>
        <dbReference type="Proteomes" id="UP000035034"/>
    </source>
</evidence>
<evidence type="ECO:0000256" key="2">
    <source>
        <dbReference type="ARBA" id="ARBA00022598"/>
    </source>
</evidence>
<evidence type="ECO:0000256" key="3">
    <source>
        <dbReference type="ARBA" id="ARBA00022741"/>
    </source>
</evidence>
<comment type="caution">
    <text evidence="7">The sequence shown here is derived from an EMBL/GenBank/DDBJ whole genome shotgun (WGS) entry which is preliminary data.</text>
</comment>
<protein>
    <submittedName>
        <fullName evidence="7">Long-chain fatty-acid--CoA ligase</fullName>
    </submittedName>
</protein>
<dbReference type="InterPro" id="IPR045851">
    <property type="entry name" value="AMP-bd_C_sf"/>
</dbReference>
<dbReference type="Pfam" id="PF00501">
    <property type="entry name" value="AMP-binding"/>
    <property type="match status" value="1"/>
</dbReference>
<dbReference type="Gene3D" id="3.40.50.12780">
    <property type="entry name" value="N-terminal domain of ligase-like"/>
    <property type="match status" value="1"/>
</dbReference>
<dbReference type="eggNOG" id="COG0318">
    <property type="taxonomic scope" value="Bacteria"/>
</dbReference>
<evidence type="ECO:0000259" key="5">
    <source>
        <dbReference type="Pfam" id="PF00501"/>
    </source>
</evidence>
<dbReference type="STRING" id="1077974.GOEFS_012_00250"/>
<organism evidence="7 8">
    <name type="scientific">Gordonia effusa NBRC 100432</name>
    <dbReference type="NCBI Taxonomy" id="1077974"/>
    <lineage>
        <taxon>Bacteria</taxon>
        <taxon>Bacillati</taxon>
        <taxon>Actinomycetota</taxon>
        <taxon>Actinomycetes</taxon>
        <taxon>Mycobacteriales</taxon>
        <taxon>Gordoniaceae</taxon>
        <taxon>Gordonia</taxon>
    </lineage>
</organism>
<feature type="domain" description="AMP-binding enzyme C-terminal" evidence="6">
    <location>
        <begin position="417"/>
        <end position="489"/>
    </location>
</feature>
<keyword evidence="8" id="KW-1185">Reference proteome</keyword>
<keyword evidence="4" id="KW-0067">ATP-binding</keyword>
<gene>
    <name evidence="7" type="primary">fadD</name>
    <name evidence="7" type="ORF">GOEFS_012_00250</name>
</gene>
<dbReference type="PROSITE" id="PS00455">
    <property type="entry name" value="AMP_BINDING"/>
    <property type="match status" value="1"/>
</dbReference>
<keyword evidence="3" id="KW-0547">Nucleotide-binding</keyword>
<dbReference type="InterPro" id="IPR000873">
    <property type="entry name" value="AMP-dep_synth/lig_dom"/>
</dbReference>
<dbReference type="PANTHER" id="PTHR43107">
    <property type="entry name" value="LONG-CHAIN FATTY ACID TRANSPORT PROTEIN"/>
    <property type="match status" value="1"/>
</dbReference>
<dbReference type="Pfam" id="PF13193">
    <property type="entry name" value="AMP-binding_C"/>
    <property type="match status" value="1"/>
</dbReference>
<dbReference type="InterPro" id="IPR025110">
    <property type="entry name" value="AMP-bd_C"/>
</dbReference>
<dbReference type="AlphaFoldDB" id="H0QV73"/>
<dbReference type="GO" id="GO:0005886">
    <property type="term" value="C:plasma membrane"/>
    <property type="evidence" value="ECO:0007669"/>
    <property type="project" value="TreeGrafter"/>
</dbReference>
<dbReference type="SUPFAM" id="SSF56801">
    <property type="entry name" value="Acetyl-CoA synthetase-like"/>
    <property type="match status" value="1"/>
</dbReference>
<dbReference type="GO" id="GO:0005324">
    <property type="term" value="F:long-chain fatty acid transmembrane transporter activity"/>
    <property type="evidence" value="ECO:0007669"/>
    <property type="project" value="TreeGrafter"/>
</dbReference>
<accession>H0QV73</accession>
<proteinExistence type="inferred from homology"/>
<feature type="domain" description="AMP-dependent synthetase/ligase" evidence="5">
    <location>
        <begin position="49"/>
        <end position="366"/>
    </location>
</feature>
<dbReference type="GO" id="GO:0005524">
    <property type="term" value="F:ATP binding"/>
    <property type="evidence" value="ECO:0007669"/>
    <property type="project" value="UniProtKB-KW"/>
</dbReference>
<evidence type="ECO:0000259" key="6">
    <source>
        <dbReference type="Pfam" id="PF13193"/>
    </source>
</evidence>
<dbReference type="Gene3D" id="3.30.300.30">
    <property type="match status" value="1"/>
</dbReference>
<dbReference type="EMBL" id="BAEH01000012">
    <property type="protein sequence ID" value="GAB16724.1"/>
    <property type="molecule type" value="Genomic_DNA"/>
</dbReference>
<evidence type="ECO:0000313" key="7">
    <source>
        <dbReference type="EMBL" id="GAB16724.1"/>
    </source>
</evidence>
<dbReference type="RefSeq" id="WP_007316062.1">
    <property type="nucleotide sequence ID" value="NZ_BAEH01000012.1"/>
</dbReference>
<dbReference type="InterPro" id="IPR020845">
    <property type="entry name" value="AMP-binding_CS"/>
</dbReference>
<dbReference type="OrthoDB" id="9803968at2"/>
<reference evidence="7 8" key="1">
    <citation type="submission" date="2011-12" db="EMBL/GenBank/DDBJ databases">
        <title>Whole genome shotgun sequence of Gordonia effusa NBRC 100432.</title>
        <authorList>
            <person name="Yoshida I."/>
            <person name="Takarada H."/>
            <person name="Hosoyama A."/>
            <person name="Tsuchikane K."/>
            <person name="Katsumata H."/>
            <person name="Yamazaki S."/>
            <person name="Fujita N."/>
        </authorList>
    </citation>
    <scope>NUCLEOTIDE SEQUENCE [LARGE SCALE GENOMIC DNA]</scope>
    <source>
        <strain evidence="7 8">NBRC 100432</strain>
    </source>
</reference>
<dbReference type="PANTHER" id="PTHR43107:SF15">
    <property type="entry name" value="FATTY ACID TRANSPORT PROTEIN 3, ISOFORM A"/>
    <property type="match status" value="1"/>
</dbReference>